<dbReference type="RefSeq" id="WP_252531517.1">
    <property type="nucleotide sequence ID" value="NZ_CP113440.1"/>
</dbReference>
<dbReference type="SUPFAM" id="SSF56322">
    <property type="entry name" value="ADC synthase"/>
    <property type="match status" value="1"/>
</dbReference>
<dbReference type="InterPro" id="IPR015890">
    <property type="entry name" value="Chorismate_C"/>
</dbReference>
<evidence type="ECO:0000256" key="3">
    <source>
        <dbReference type="ARBA" id="ARBA00022842"/>
    </source>
</evidence>
<dbReference type="PANTHER" id="PTHR11236">
    <property type="entry name" value="AMINOBENZOATE/ANTHRANILATE SYNTHASE"/>
    <property type="match status" value="1"/>
</dbReference>
<dbReference type="GO" id="GO:0016829">
    <property type="term" value="F:lyase activity"/>
    <property type="evidence" value="ECO:0007669"/>
    <property type="project" value="UniProtKB-KW"/>
</dbReference>
<dbReference type="Gene3D" id="3.60.120.10">
    <property type="entry name" value="Anthranilate synthase"/>
    <property type="match status" value="1"/>
</dbReference>
<keyword evidence="2" id="KW-0479">Metal-binding</keyword>
<reference evidence="6" key="5">
    <citation type="submission" date="2024-05" db="EMBL/GenBank/DDBJ databases">
        <title>Streptococcus macedonicus and Acinetobacter baumannii: co-inhabitants of the cheese production environment.</title>
        <authorList>
            <person name="Johnson J."/>
            <person name="Curtin C."/>
            <person name="Waite-Cusic J."/>
        </authorList>
    </citation>
    <scope>NUCLEOTIDE SEQUENCE</scope>
    <source>
        <strain evidence="6">E28</strain>
    </source>
</reference>
<dbReference type="AlphaFoldDB" id="A0AA47ILW9"/>
<gene>
    <name evidence="7" type="ORF">OQG81_07395</name>
    <name evidence="6" type="ORF">OQH01_07925</name>
</gene>
<dbReference type="Proteomes" id="UP001156410">
    <property type="component" value="Chromosome"/>
</dbReference>
<dbReference type="EMBL" id="CP113440">
    <property type="protein sequence ID" value="WAK62560.1"/>
    <property type="molecule type" value="Genomic_DNA"/>
</dbReference>
<reference evidence="9" key="1">
    <citation type="submission" date="2022-11" db="EMBL/GenBank/DDBJ databases">
        <title>Streptococcus macedonicus and Acinetobacter baumannii: co-inhabitants of the cheese production environment.</title>
        <authorList>
            <person name="Johnson J."/>
            <person name="Curtin C."/>
            <person name="Waite-Cusic J."/>
        </authorList>
    </citation>
    <scope>NUCLEOTIDE SEQUENCE [LARGE SCALE GENOMIC DNA]</scope>
    <source>
        <strain evidence="9">E28</strain>
    </source>
</reference>
<evidence type="ECO:0000256" key="4">
    <source>
        <dbReference type="ARBA" id="ARBA00023239"/>
    </source>
</evidence>
<evidence type="ECO:0000256" key="2">
    <source>
        <dbReference type="ARBA" id="ARBA00022723"/>
    </source>
</evidence>
<evidence type="ECO:0000313" key="7">
    <source>
        <dbReference type="EMBL" id="WAK62560.1"/>
    </source>
</evidence>
<evidence type="ECO:0000256" key="1">
    <source>
        <dbReference type="ARBA" id="ARBA00001946"/>
    </source>
</evidence>
<evidence type="ECO:0000259" key="5">
    <source>
        <dbReference type="Pfam" id="PF00425"/>
    </source>
</evidence>
<dbReference type="Proteomes" id="UP001209889">
    <property type="component" value="Unassembled WGS sequence"/>
</dbReference>
<evidence type="ECO:0000313" key="9">
    <source>
        <dbReference type="Proteomes" id="UP001209889"/>
    </source>
</evidence>
<keyword evidence="4" id="KW-0456">Lyase</keyword>
<proteinExistence type="predicted"/>
<evidence type="ECO:0000313" key="8">
    <source>
        <dbReference type="Proteomes" id="UP001156410"/>
    </source>
</evidence>
<accession>A0AA47ILW9</accession>
<organism evidence="7 8">
    <name type="scientific">Streptococcus macedonicus</name>
    <name type="common">Streptococcus gallolyticus macedonicus</name>
    <dbReference type="NCBI Taxonomy" id="59310"/>
    <lineage>
        <taxon>Bacteria</taxon>
        <taxon>Bacillati</taxon>
        <taxon>Bacillota</taxon>
        <taxon>Bacilli</taxon>
        <taxon>Lactobacillales</taxon>
        <taxon>Streptococcaceae</taxon>
        <taxon>Streptococcus</taxon>
    </lineage>
</organism>
<name>A0AA47ILW9_STRMC</name>
<dbReference type="PANTHER" id="PTHR11236:SF48">
    <property type="entry name" value="ISOCHORISMATE SYNTHASE MENF"/>
    <property type="match status" value="1"/>
</dbReference>
<sequence length="469" mass="53775">MMNFNKKWRVNTLSLSDFPNKDEAVDHFLNLYDFPALFETSRGFSKLDGCETIFMLKRLFEIKLVDNVWSIFCDDCFLPLKKECEKVLSSDCFNIWEKLRRILTILSIPDNYSYQLLLGYSMARFIEELPDMKVSKDEPELLLRVYKYQVKYRDDSNEVKIYELCKEGESSRVNEFLTIARDIKHRVVQEEAFDFEPLKQRTSKKDFIDSVKKAQEYIKKGDIYQVQLCREEISMSKLPPIEVFKKLRKYNPSPYMSYIDFENGSLISSSPEVMIRVQDNNLQVRPIAGTIKSSNSNKKLASDPKENAEHLMLVDLARNDLAKSNKGIFENVDVTHFMQEENYGRLTHLVSTIETKLEKPDILNIIQANFPAGTMVGAPKIRAMEIISELEAFDRGIFTGACGYFNSNEAVLSLIIRSIIGGPGNYRLRAAAGVVNDSSPLGEWNEAGEKIKSFSIIFDKGISNESSSN</sequence>
<dbReference type="InterPro" id="IPR005801">
    <property type="entry name" value="ADC_synthase"/>
</dbReference>
<comment type="cofactor">
    <cofactor evidence="1">
        <name>Mg(2+)</name>
        <dbReference type="ChEBI" id="CHEBI:18420"/>
    </cofactor>
</comment>
<dbReference type="InterPro" id="IPR019999">
    <property type="entry name" value="Anth_synth_I-like"/>
</dbReference>
<reference evidence="9" key="4">
    <citation type="submission" date="2023-07" db="EMBL/GenBank/DDBJ databases">
        <title>Streptococcus macedonicus and Acinetobacter baumannii: co-inhabitants of the cheese production environment.</title>
        <authorList>
            <person name="Johnson J."/>
            <person name="Curtin C."/>
            <person name="Waite-Cusic J."/>
        </authorList>
    </citation>
    <scope>NUCLEOTIDE SEQUENCE [LARGE SCALE GENOMIC DNA]</scope>
    <source>
        <strain evidence="9">E28</strain>
    </source>
</reference>
<dbReference type="PRINTS" id="PR00095">
    <property type="entry name" value="ANTSNTHASEI"/>
</dbReference>
<protein>
    <submittedName>
        <fullName evidence="7">Anthranilate synthase component I family protein</fullName>
    </submittedName>
</protein>
<reference evidence="7" key="2">
    <citation type="submission" date="2022-11" db="EMBL/GenBank/DDBJ databases">
        <title>Streptococcus macedonicus and Acinetobacter baumannii: co-inhabitants of the cheese production environment.</title>
        <authorList>
            <person name="Johnson J."/>
        </authorList>
    </citation>
    <scope>NUCLEOTIDE SEQUENCE</scope>
    <source>
        <strain evidence="7">E37</strain>
    </source>
</reference>
<keyword evidence="3" id="KW-0460">Magnesium</keyword>
<evidence type="ECO:0000313" key="6">
    <source>
        <dbReference type="EMBL" id="MCW8678414.1"/>
    </source>
</evidence>
<dbReference type="Pfam" id="PF00425">
    <property type="entry name" value="Chorismate_bind"/>
    <property type="match status" value="1"/>
</dbReference>
<dbReference type="EMBL" id="JAPHJC010000031">
    <property type="protein sequence ID" value="MCW8678414.1"/>
    <property type="molecule type" value="Genomic_DNA"/>
</dbReference>
<dbReference type="GO" id="GO:0046872">
    <property type="term" value="F:metal ion binding"/>
    <property type="evidence" value="ECO:0007669"/>
    <property type="project" value="UniProtKB-KW"/>
</dbReference>
<dbReference type="GO" id="GO:0000162">
    <property type="term" value="P:L-tryptophan biosynthetic process"/>
    <property type="evidence" value="ECO:0007669"/>
    <property type="project" value="TreeGrafter"/>
</dbReference>
<keyword evidence="9" id="KW-1185">Reference proteome</keyword>
<feature type="domain" description="Chorismate-utilising enzyme C-terminal" evidence="5">
    <location>
        <begin position="204"/>
        <end position="450"/>
    </location>
</feature>
<reference evidence="7" key="3">
    <citation type="submission" date="2022-11" db="EMBL/GenBank/DDBJ databases">
        <authorList>
            <person name="Johnson J.D."/>
        </authorList>
    </citation>
    <scope>NUCLEOTIDE SEQUENCE</scope>
    <source>
        <strain evidence="6">E28</strain>
        <strain evidence="7">E37</strain>
    </source>
</reference>